<sequence>MHHHVFTALTVSALLGAASAQTAPAPRNEACPYLLPQGMELGRDIRCGYASVPLDHAQPYGRQIQLAYVVLEARSSNPRPDPLFVLLGGPGQRADSVIASNIYASLARDRDVVIFDQRGVGQSRPALACPELSQLSVESTLQGTPLDATQLIVQGSERCLKRLEAEGVDLKYFNTRQNADDVEALRRALGYDRINLYGGSYGTLLGQRVLERHPHSVRAAVLDGVAAPGRDYILDIPLAQYRALDRLFAACAQDPGCPLKDPWGTLEEIKTRLDREPVQVKLQLGQESEQVALTGEIFMGLFAFPLYGSPEDLIPLLVSAQQGDYRLLEAYLPLTLIAFELSDWGMRLGVACAENMPFSDPATLETALASTPEFFRKANLPGVKAYYQACALTGVPADARNRLPVRSSVPTLFLNGEFDPATPPENGERAARTFSHAQVVTVRGGGHTQILPTPRGLCATNLVLSFLNAPTRPLDTACAAQFPARFDQNRQ</sequence>
<dbReference type="SUPFAM" id="SSF53474">
    <property type="entry name" value="alpha/beta-Hydrolases"/>
    <property type="match status" value="1"/>
</dbReference>
<evidence type="ECO:0000259" key="5">
    <source>
        <dbReference type="Pfam" id="PF08386"/>
    </source>
</evidence>
<dbReference type="Gene3D" id="3.40.50.1820">
    <property type="entry name" value="alpha/beta hydrolase"/>
    <property type="match status" value="1"/>
</dbReference>
<feature type="domain" description="AB hydrolase-1" evidence="4">
    <location>
        <begin position="82"/>
        <end position="259"/>
    </location>
</feature>
<dbReference type="InterPro" id="IPR000073">
    <property type="entry name" value="AB_hydrolase_1"/>
</dbReference>
<evidence type="ECO:0000313" key="7">
    <source>
        <dbReference type="Proteomes" id="UP000569951"/>
    </source>
</evidence>
<feature type="chain" id="PRO_5032847240" evidence="3">
    <location>
        <begin position="23"/>
        <end position="491"/>
    </location>
</feature>
<dbReference type="Pfam" id="PF00561">
    <property type="entry name" value="Abhydrolase_1"/>
    <property type="match status" value="1"/>
</dbReference>
<evidence type="ECO:0000259" key="4">
    <source>
        <dbReference type="Pfam" id="PF00561"/>
    </source>
</evidence>
<dbReference type="RefSeq" id="WP_183985026.1">
    <property type="nucleotide sequence ID" value="NZ_JACHHG010000003.1"/>
</dbReference>
<proteinExistence type="inferred from homology"/>
<name>A0A841HZ70_9DEIO</name>
<dbReference type="Proteomes" id="UP000569951">
    <property type="component" value="Unassembled WGS sequence"/>
</dbReference>
<reference evidence="6 7" key="1">
    <citation type="submission" date="2020-08" db="EMBL/GenBank/DDBJ databases">
        <title>Genomic Encyclopedia of Type Strains, Phase IV (KMG-IV): sequencing the most valuable type-strain genomes for metagenomic binning, comparative biology and taxonomic classification.</title>
        <authorList>
            <person name="Goeker M."/>
        </authorList>
    </citation>
    <scope>NUCLEOTIDE SEQUENCE [LARGE SCALE GENOMIC DNA]</scope>
    <source>
        <strain evidence="6 7">DSM 21458</strain>
    </source>
</reference>
<dbReference type="InterPro" id="IPR051601">
    <property type="entry name" value="Serine_prot/Carboxylest_S33"/>
</dbReference>
<dbReference type="PANTHER" id="PTHR43248">
    <property type="entry name" value="2-SUCCINYL-6-HYDROXY-2,4-CYCLOHEXADIENE-1-CARBOXYLATE SYNTHASE"/>
    <property type="match status" value="1"/>
</dbReference>
<feature type="signal peptide" evidence="3">
    <location>
        <begin position="1"/>
        <end position="22"/>
    </location>
</feature>
<dbReference type="EMBL" id="JACHHG010000003">
    <property type="protein sequence ID" value="MBB6097509.1"/>
    <property type="molecule type" value="Genomic_DNA"/>
</dbReference>
<comment type="similarity">
    <text evidence="1">Belongs to the peptidase S33 family.</text>
</comment>
<keyword evidence="7" id="KW-1185">Reference proteome</keyword>
<keyword evidence="3" id="KW-0732">Signal</keyword>
<evidence type="ECO:0000313" key="6">
    <source>
        <dbReference type="EMBL" id="MBB6097509.1"/>
    </source>
</evidence>
<dbReference type="PANTHER" id="PTHR43248:SF25">
    <property type="entry name" value="AB HYDROLASE-1 DOMAIN-CONTAINING PROTEIN-RELATED"/>
    <property type="match status" value="1"/>
</dbReference>
<gene>
    <name evidence="6" type="ORF">HNR42_000926</name>
</gene>
<dbReference type="Pfam" id="PF08386">
    <property type="entry name" value="Abhydrolase_4"/>
    <property type="match status" value="1"/>
</dbReference>
<keyword evidence="2" id="KW-0378">Hydrolase</keyword>
<dbReference type="InterPro" id="IPR013595">
    <property type="entry name" value="Pept_S33_TAP-like_C"/>
</dbReference>
<protein>
    <submittedName>
        <fullName evidence="6">Pimeloyl-ACP methyl ester carboxylesterase</fullName>
    </submittedName>
</protein>
<comment type="caution">
    <text evidence="6">The sequence shown here is derived from an EMBL/GenBank/DDBJ whole genome shotgun (WGS) entry which is preliminary data.</text>
</comment>
<organism evidence="6 7">
    <name type="scientific">Deinobacterium chartae</name>
    <dbReference type="NCBI Taxonomy" id="521158"/>
    <lineage>
        <taxon>Bacteria</taxon>
        <taxon>Thermotogati</taxon>
        <taxon>Deinococcota</taxon>
        <taxon>Deinococci</taxon>
        <taxon>Deinococcales</taxon>
        <taxon>Deinococcaceae</taxon>
        <taxon>Deinobacterium</taxon>
    </lineage>
</organism>
<dbReference type="GO" id="GO:0016787">
    <property type="term" value="F:hydrolase activity"/>
    <property type="evidence" value="ECO:0007669"/>
    <property type="project" value="UniProtKB-KW"/>
</dbReference>
<evidence type="ECO:0000256" key="1">
    <source>
        <dbReference type="ARBA" id="ARBA00010088"/>
    </source>
</evidence>
<evidence type="ECO:0000256" key="2">
    <source>
        <dbReference type="ARBA" id="ARBA00022801"/>
    </source>
</evidence>
<evidence type="ECO:0000256" key="3">
    <source>
        <dbReference type="SAM" id="SignalP"/>
    </source>
</evidence>
<dbReference type="InterPro" id="IPR029058">
    <property type="entry name" value="AB_hydrolase_fold"/>
</dbReference>
<dbReference type="AlphaFoldDB" id="A0A841HZ70"/>
<accession>A0A841HZ70</accession>
<feature type="domain" description="Peptidase S33 tripeptidyl aminopeptidase-like C-terminal" evidence="5">
    <location>
        <begin position="390"/>
        <end position="478"/>
    </location>
</feature>